<sequence length="320" mass="33812">MADKPALLAAYLIVGPDELKRKQALARLKARVDGPFAAFNLEELVASGDLEPVGVLASLNTLPMGGDRRVVVIENAEKLPKPVSEAIVGYLDNPNPSCTLALVAATLAKTTRLYKAVAKVGPRTVIDCAAKKGRDLPPYVQKLAAAHGVSIAADAARELVARVGESTTMLDTQVATLASLLGGSGTITAPFVESNVARVAEVKPWEFLDRLSARDAHRALALYRLLDGSALGLLSLVAGRLRELVCARSLAARGQAHALASELKKQDWQVRNHGRWARAFADGELERLLGACAEAERALKSGAEADEVMCALIARVCGAA</sequence>
<comment type="caution">
    <text evidence="11">The sequence shown here is derived from an EMBL/GenBank/DDBJ whole genome shotgun (WGS) entry which is preliminary data.</text>
</comment>
<evidence type="ECO:0000256" key="2">
    <source>
        <dbReference type="ARBA" id="ARBA00017703"/>
    </source>
</evidence>
<dbReference type="InterPro" id="IPR048466">
    <property type="entry name" value="DNA_pol3_delta-like_C"/>
</dbReference>
<dbReference type="InterPro" id="IPR005790">
    <property type="entry name" value="DNA_polIII_delta"/>
</dbReference>
<keyword evidence="4 11" id="KW-0548">Nucleotidyltransferase</keyword>
<evidence type="ECO:0000256" key="3">
    <source>
        <dbReference type="ARBA" id="ARBA00022679"/>
    </source>
</evidence>
<proteinExistence type="inferred from homology"/>
<name>A0A921KM25_9ACTN</name>
<evidence type="ECO:0000256" key="4">
    <source>
        <dbReference type="ARBA" id="ARBA00022695"/>
    </source>
</evidence>
<organism evidence="11 12">
    <name type="scientific">Thermophilibacter provencensis</name>
    <dbReference type="NCBI Taxonomy" id="1852386"/>
    <lineage>
        <taxon>Bacteria</taxon>
        <taxon>Bacillati</taxon>
        <taxon>Actinomycetota</taxon>
        <taxon>Coriobacteriia</taxon>
        <taxon>Coriobacteriales</taxon>
        <taxon>Atopobiaceae</taxon>
        <taxon>Thermophilibacter</taxon>
    </lineage>
</organism>
<dbReference type="NCBIfam" id="TIGR01128">
    <property type="entry name" value="holA"/>
    <property type="match status" value="1"/>
</dbReference>
<dbReference type="Pfam" id="PF21694">
    <property type="entry name" value="DNA_pol3_delta_C"/>
    <property type="match status" value="1"/>
</dbReference>
<evidence type="ECO:0000259" key="9">
    <source>
        <dbReference type="Pfam" id="PF06144"/>
    </source>
</evidence>
<dbReference type="GO" id="GO:0003677">
    <property type="term" value="F:DNA binding"/>
    <property type="evidence" value="ECO:0007669"/>
    <property type="project" value="InterPro"/>
</dbReference>
<dbReference type="AlphaFoldDB" id="A0A921KM25"/>
<reference evidence="11" key="1">
    <citation type="journal article" date="2021" name="PeerJ">
        <title>Extensive microbial diversity within the chicken gut microbiome revealed by metagenomics and culture.</title>
        <authorList>
            <person name="Gilroy R."/>
            <person name="Ravi A."/>
            <person name="Getino M."/>
            <person name="Pursley I."/>
            <person name="Horton D.L."/>
            <person name="Alikhan N.F."/>
            <person name="Baker D."/>
            <person name="Gharbi K."/>
            <person name="Hall N."/>
            <person name="Watson M."/>
            <person name="Adriaenssens E.M."/>
            <person name="Foster-Nyarko E."/>
            <person name="Jarju S."/>
            <person name="Secka A."/>
            <person name="Antonio M."/>
            <person name="Oren A."/>
            <person name="Chaudhuri R.R."/>
            <person name="La Ragione R."/>
            <person name="Hildebrand F."/>
            <person name="Pallen M.J."/>
        </authorList>
    </citation>
    <scope>NUCLEOTIDE SEQUENCE</scope>
    <source>
        <strain evidence="11">CHK124-7917</strain>
    </source>
</reference>
<dbReference type="Pfam" id="PF06144">
    <property type="entry name" value="DNA_pol3_delta"/>
    <property type="match status" value="1"/>
</dbReference>
<evidence type="ECO:0000256" key="8">
    <source>
        <dbReference type="ARBA" id="ARBA00049244"/>
    </source>
</evidence>
<comment type="similarity">
    <text evidence="7">Belongs to the DNA polymerase HolA subunit family.</text>
</comment>
<evidence type="ECO:0000256" key="5">
    <source>
        <dbReference type="ARBA" id="ARBA00022705"/>
    </source>
</evidence>
<evidence type="ECO:0000256" key="6">
    <source>
        <dbReference type="ARBA" id="ARBA00022932"/>
    </source>
</evidence>
<accession>A0A921KM25</accession>
<dbReference type="RefSeq" id="WP_274959606.1">
    <property type="nucleotide sequence ID" value="NZ_DYWQ01000147.1"/>
</dbReference>
<dbReference type="Gene3D" id="1.10.8.60">
    <property type="match status" value="1"/>
</dbReference>
<keyword evidence="6" id="KW-0239">DNA-directed DNA polymerase</keyword>
<dbReference type="Gene3D" id="1.20.272.10">
    <property type="match status" value="1"/>
</dbReference>
<dbReference type="SUPFAM" id="SSF48019">
    <property type="entry name" value="post-AAA+ oligomerization domain-like"/>
    <property type="match status" value="1"/>
</dbReference>
<evidence type="ECO:0000313" key="12">
    <source>
        <dbReference type="Proteomes" id="UP000697330"/>
    </source>
</evidence>
<dbReference type="PANTHER" id="PTHR34388:SF1">
    <property type="entry name" value="DNA POLYMERASE III SUBUNIT DELTA"/>
    <property type="match status" value="1"/>
</dbReference>
<dbReference type="EC" id="2.7.7.7" evidence="1"/>
<feature type="domain" description="DNA polymerase III delta subunit-like C-terminal" evidence="10">
    <location>
        <begin position="206"/>
        <end position="311"/>
    </location>
</feature>
<dbReference type="Gene3D" id="3.40.50.300">
    <property type="entry name" value="P-loop containing nucleotide triphosphate hydrolases"/>
    <property type="match status" value="1"/>
</dbReference>
<keyword evidence="5" id="KW-0235">DNA replication</keyword>
<feature type="domain" description="DNA polymerase III delta N-terminal" evidence="9">
    <location>
        <begin position="11"/>
        <end position="119"/>
    </location>
</feature>
<dbReference type="GO" id="GO:0006261">
    <property type="term" value="P:DNA-templated DNA replication"/>
    <property type="evidence" value="ECO:0007669"/>
    <property type="project" value="TreeGrafter"/>
</dbReference>
<dbReference type="SUPFAM" id="SSF52540">
    <property type="entry name" value="P-loop containing nucleoside triphosphate hydrolases"/>
    <property type="match status" value="1"/>
</dbReference>
<dbReference type="InterPro" id="IPR008921">
    <property type="entry name" value="DNA_pol3_clamp-load_cplx_C"/>
</dbReference>
<keyword evidence="3 11" id="KW-0808">Transferase</keyword>
<evidence type="ECO:0000313" key="11">
    <source>
        <dbReference type="EMBL" id="HJF45985.1"/>
    </source>
</evidence>
<dbReference type="GO" id="GO:0003887">
    <property type="term" value="F:DNA-directed DNA polymerase activity"/>
    <property type="evidence" value="ECO:0007669"/>
    <property type="project" value="UniProtKB-KW"/>
</dbReference>
<reference evidence="11" key="2">
    <citation type="submission" date="2021-09" db="EMBL/GenBank/DDBJ databases">
        <authorList>
            <person name="Gilroy R."/>
        </authorList>
    </citation>
    <scope>NUCLEOTIDE SEQUENCE</scope>
    <source>
        <strain evidence="11">CHK124-7917</strain>
    </source>
</reference>
<dbReference type="InterPro" id="IPR027417">
    <property type="entry name" value="P-loop_NTPase"/>
</dbReference>
<gene>
    <name evidence="11" type="primary">holA</name>
    <name evidence="11" type="ORF">K8U72_09425</name>
</gene>
<dbReference type="GO" id="GO:0009360">
    <property type="term" value="C:DNA polymerase III complex"/>
    <property type="evidence" value="ECO:0007669"/>
    <property type="project" value="InterPro"/>
</dbReference>
<protein>
    <recommendedName>
        <fullName evidence="2">DNA polymerase III subunit delta</fullName>
        <ecNumber evidence="1">2.7.7.7</ecNumber>
    </recommendedName>
</protein>
<dbReference type="PANTHER" id="PTHR34388">
    <property type="entry name" value="DNA POLYMERASE III SUBUNIT DELTA"/>
    <property type="match status" value="1"/>
</dbReference>
<evidence type="ECO:0000256" key="1">
    <source>
        <dbReference type="ARBA" id="ARBA00012417"/>
    </source>
</evidence>
<dbReference type="InterPro" id="IPR010372">
    <property type="entry name" value="DNA_pol3_delta_N"/>
</dbReference>
<comment type="catalytic activity">
    <reaction evidence="8">
        <text>DNA(n) + a 2'-deoxyribonucleoside 5'-triphosphate = DNA(n+1) + diphosphate</text>
        <dbReference type="Rhea" id="RHEA:22508"/>
        <dbReference type="Rhea" id="RHEA-COMP:17339"/>
        <dbReference type="Rhea" id="RHEA-COMP:17340"/>
        <dbReference type="ChEBI" id="CHEBI:33019"/>
        <dbReference type="ChEBI" id="CHEBI:61560"/>
        <dbReference type="ChEBI" id="CHEBI:173112"/>
        <dbReference type="EC" id="2.7.7.7"/>
    </reaction>
</comment>
<dbReference type="EMBL" id="DYWQ01000147">
    <property type="protein sequence ID" value="HJF45985.1"/>
    <property type="molecule type" value="Genomic_DNA"/>
</dbReference>
<evidence type="ECO:0000259" key="10">
    <source>
        <dbReference type="Pfam" id="PF21694"/>
    </source>
</evidence>
<evidence type="ECO:0000256" key="7">
    <source>
        <dbReference type="ARBA" id="ARBA00034754"/>
    </source>
</evidence>
<dbReference type="Proteomes" id="UP000697330">
    <property type="component" value="Unassembled WGS sequence"/>
</dbReference>